<dbReference type="Pfam" id="PF00313">
    <property type="entry name" value="CSD"/>
    <property type="match status" value="1"/>
</dbReference>
<keyword evidence="1" id="KW-0863">Zinc-finger</keyword>
<dbReference type="PROSITE" id="PS50994">
    <property type="entry name" value="INTEGRASE"/>
    <property type="match status" value="1"/>
</dbReference>
<dbReference type="InterPro" id="IPR036397">
    <property type="entry name" value="RNaseH_sf"/>
</dbReference>
<dbReference type="PANTHER" id="PTHR46565:SF5">
    <property type="entry name" value="COLD SHOCK PROTEIN 2-LIKE"/>
    <property type="match status" value="1"/>
</dbReference>
<proteinExistence type="predicted"/>
<evidence type="ECO:0000259" key="4">
    <source>
        <dbReference type="PROSITE" id="PS50994"/>
    </source>
</evidence>
<dbReference type="InterPro" id="IPR002059">
    <property type="entry name" value="CSP_DNA-bd"/>
</dbReference>
<dbReference type="InterPro" id="IPR001878">
    <property type="entry name" value="Znf_CCHC"/>
</dbReference>
<keyword evidence="7" id="KW-1185">Reference proteome</keyword>
<dbReference type="PANTHER" id="PTHR46565">
    <property type="entry name" value="COLD SHOCK DOMAIN PROTEIN 2"/>
    <property type="match status" value="1"/>
</dbReference>
<keyword evidence="1" id="KW-0479">Metal-binding</keyword>
<dbReference type="Gene3D" id="2.40.50.140">
    <property type="entry name" value="Nucleic acid-binding proteins"/>
    <property type="match status" value="1"/>
</dbReference>
<name>A0ABQ8HU08_9ROSI</name>
<keyword evidence="2" id="KW-0472">Membrane</keyword>
<feature type="domain" description="CCHC-type" evidence="3">
    <location>
        <begin position="1037"/>
        <end position="1050"/>
    </location>
</feature>
<dbReference type="SUPFAM" id="SSF50630">
    <property type="entry name" value="Acid proteases"/>
    <property type="match status" value="1"/>
</dbReference>
<dbReference type="PROSITE" id="PS50158">
    <property type="entry name" value="ZF_CCHC"/>
    <property type="match status" value="2"/>
</dbReference>
<dbReference type="InterPro" id="IPR005162">
    <property type="entry name" value="Retrotrans_gag_dom"/>
</dbReference>
<dbReference type="Pfam" id="PF00098">
    <property type="entry name" value="zf-CCHC"/>
    <property type="match status" value="2"/>
</dbReference>
<evidence type="ECO:0000259" key="3">
    <source>
        <dbReference type="PROSITE" id="PS50158"/>
    </source>
</evidence>
<accession>A0ABQ8HU08</accession>
<dbReference type="Gene3D" id="4.10.60.10">
    <property type="entry name" value="Zinc finger, CCHC-type"/>
    <property type="match status" value="2"/>
</dbReference>
<sequence>MLVGQLTSEETLACKSHVGNAGRLYYLLFMLSWRVLKVSVLLMSLGDGLLVLQVLFLYLAIGNNFLKIFSLYPKQKKRLKSMVLVFFPIQPEISLIPRKAISNRLESIIGAFVESSISAMADGTRQARIEEAITKLTAMHESQSVFIEKQNSSIETLTHSMKDLTMGLQTLDAKVEQQIRRIQLPPPPIPSPPPVGQHSQAPLSLNFSEAALQMKSMRLDVPRFSGANPMAWVSRIQRYFDYYNTPDPQRLIIASFHLDGDALDWFDWMSKNHLIFRWHEFLLVIEKHFGPSEYEDHFGKLSKLVQTNALSDYQHQFEHLANKIPWVPEHALVSCFVSGLRHDLRKEIQVYKPQSLIQAMGLARLYDDKVTDSKTTTKSWVDRNWSTKPTTFTKPSTLPPLLPTSPSSQLLPASNSKQPYTIKKLSTIEMLGRREKSLCYNCDEKFFVGHKCKGRLFLFLVDDDSSHEFDDPVDVQPSQEMVDPVTEIPEISLHAIAGQPCPRTLRLHGQISGLRVQTLVDGGSTHNFIQERVAKFLKLPISASPHFNVLIGNGQSMVCDGYCPQVLITLGDESFHIDFYVLQLQGADVVLGVQWLELLGRITLDYKKMSKTEGISYCFQLFSMTASQASPPQFVTELKEEVQIDPYYQTLLSKASNSPSHAAPFHLKDGSCRGSKNTVKACSQFLLGENGSRCEALSSLFVDIVVKHHSFPKTIVSDRDPIFLNLFKYSETSLTMSSAYHPQTDGQIEVLNRCLEQYLRGFVMDQPAKWSKFLVWAELCYNTTHHSSIMMTPFEAVFGKSPPSLPSYIAGSSSIEAADTLLMDRDELVTSLRANLHKAQPHIDRVLEVDQWCYVKLQPHKQSSLAGHHFSKLSKRFYRPFRVIKRVGVVAYKLEFPPGIKIHPVFHISALKLCPNPTTVPALPLPMTSVANQPLLTPLAVLNSRKIKRNQGTVKWFSAQKGFGFIAPDDGSKDLFVHQTSIQSDGFRTLSEGQSVEFAVDFGEDGRTKAIDVAAISRPRRSGTRGGRGGRRGGSACYNCGRMGHIARDCYGGGRRYGSGGGRCYNCGEEGHFARDCPNNEQK</sequence>
<organism evidence="6 7">
    <name type="scientific">Xanthoceras sorbifolium</name>
    <dbReference type="NCBI Taxonomy" id="99658"/>
    <lineage>
        <taxon>Eukaryota</taxon>
        <taxon>Viridiplantae</taxon>
        <taxon>Streptophyta</taxon>
        <taxon>Embryophyta</taxon>
        <taxon>Tracheophyta</taxon>
        <taxon>Spermatophyta</taxon>
        <taxon>Magnoliopsida</taxon>
        <taxon>eudicotyledons</taxon>
        <taxon>Gunneridae</taxon>
        <taxon>Pentapetalae</taxon>
        <taxon>rosids</taxon>
        <taxon>malvids</taxon>
        <taxon>Sapindales</taxon>
        <taxon>Sapindaceae</taxon>
        <taxon>Xanthoceroideae</taxon>
        <taxon>Xanthoceras</taxon>
    </lineage>
</organism>
<dbReference type="SMART" id="SM00357">
    <property type="entry name" value="CSP"/>
    <property type="match status" value="1"/>
</dbReference>
<dbReference type="Pfam" id="PF03732">
    <property type="entry name" value="Retrotrans_gag"/>
    <property type="match status" value="1"/>
</dbReference>
<keyword evidence="2" id="KW-0812">Transmembrane</keyword>
<evidence type="ECO:0000259" key="5">
    <source>
        <dbReference type="PROSITE" id="PS51857"/>
    </source>
</evidence>
<dbReference type="EMBL" id="JAFEMO010000007">
    <property type="protein sequence ID" value="KAH7567860.1"/>
    <property type="molecule type" value="Genomic_DNA"/>
</dbReference>
<dbReference type="InterPro" id="IPR001584">
    <property type="entry name" value="Integrase_cat-core"/>
</dbReference>
<keyword evidence="1" id="KW-0862">Zinc</keyword>
<reference evidence="6 7" key="1">
    <citation type="submission" date="2021-02" db="EMBL/GenBank/DDBJ databases">
        <title>Plant Genome Project.</title>
        <authorList>
            <person name="Zhang R.-G."/>
        </authorList>
    </citation>
    <scope>NUCLEOTIDE SEQUENCE [LARGE SCALE GENOMIC DNA]</scope>
    <source>
        <tissue evidence="6">Leaves</tissue>
    </source>
</reference>
<evidence type="ECO:0000256" key="1">
    <source>
        <dbReference type="PROSITE-ProRule" id="PRU00047"/>
    </source>
</evidence>
<protein>
    <submittedName>
        <fullName evidence="6">Uncharacterized protein</fullName>
    </submittedName>
</protein>
<dbReference type="Pfam" id="PF24626">
    <property type="entry name" value="SH3_Tf2-1"/>
    <property type="match status" value="1"/>
</dbReference>
<dbReference type="InterPro" id="IPR012337">
    <property type="entry name" value="RNaseH-like_sf"/>
</dbReference>
<dbReference type="Proteomes" id="UP000827721">
    <property type="component" value="Unassembled WGS sequence"/>
</dbReference>
<dbReference type="SUPFAM" id="SSF53098">
    <property type="entry name" value="Ribonuclease H-like"/>
    <property type="match status" value="1"/>
</dbReference>
<dbReference type="InterPro" id="IPR056924">
    <property type="entry name" value="SH3_Tf2-1"/>
</dbReference>
<dbReference type="PRINTS" id="PR00050">
    <property type="entry name" value="COLDSHOCK"/>
</dbReference>
<dbReference type="InterPro" id="IPR036875">
    <property type="entry name" value="Znf_CCHC_sf"/>
</dbReference>
<feature type="domain" description="CSD" evidence="5">
    <location>
        <begin position="949"/>
        <end position="1015"/>
    </location>
</feature>
<comment type="caution">
    <text evidence="6">The sequence shown here is derived from an EMBL/GenBank/DDBJ whole genome shotgun (WGS) entry which is preliminary data.</text>
</comment>
<dbReference type="InterPro" id="IPR021109">
    <property type="entry name" value="Peptidase_aspartic_dom_sf"/>
</dbReference>
<keyword evidence="2" id="KW-1133">Transmembrane helix</keyword>
<feature type="domain" description="Integrase catalytic" evidence="4">
    <location>
        <begin position="701"/>
        <end position="801"/>
    </location>
</feature>
<dbReference type="InterPro" id="IPR012340">
    <property type="entry name" value="NA-bd_OB-fold"/>
</dbReference>
<evidence type="ECO:0000313" key="7">
    <source>
        <dbReference type="Proteomes" id="UP000827721"/>
    </source>
</evidence>
<feature type="transmembrane region" description="Helical" evidence="2">
    <location>
        <begin position="50"/>
        <end position="72"/>
    </location>
</feature>
<dbReference type="CDD" id="cd04458">
    <property type="entry name" value="CSP_CDS"/>
    <property type="match status" value="1"/>
</dbReference>
<dbReference type="SUPFAM" id="SSF50249">
    <property type="entry name" value="Nucleic acid-binding proteins"/>
    <property type="match status" value="1"/>
</dbReference>
<evidence type="ECO:0000313" key="6">
    <source>
        <dbReference type="EMBL" id="KAH7567860.1"/>
    </source>
</evidence>
<feature type="domain" description="CCHC-type" evidence="3">
    <location>
        <begin position="1063"/>
        <end position="1079"/>
    </location>
</feature>
<dbReference type="Pfam" id="PF08284">
    <property type="entry name" value="RVP_2"/>
    <property type="match status" value="1"/>
</dbReference>
<dbReference type="InterPro" id="IPR011129">
    <property type="entry name" value="CSD"/>
</dbReference>
<dbReference type="Gene3D" id="3.30.420.10">
    <property type="entry name" value="Ribonuclease H-like superfamily/Ribonuclease H"/>
    <property type="match status" value="1"/>
</dbReference>
<evidence type="ECO:0000256" key="2">
    <source>
        <dbReference type="SAM" id="Phobius"/>
    </source>
</evidence>
<dbReference type="InterPro" id="IPR019844">
    <property type="entry name" value="CSD_CS"/>
</dbReference>
<dbReference type="SMART" id="SM00343">
    <property type="entry name" value="ZnF_C2HC"/>
    <property type="match status" value="2"/>
</dbReference>
<dbReference type="PROSITE" id="PS51857">
    <property type="entry name" value="CSD_2"/>
    <property type="match status" value="1"/>
</dbReference>
<gene>
    <name evidence="6" type="ORF">JRO89_XS07G0169100</name>
</gene>
<dbReference type="CDD" id="cd00303">
    <property type="entry name" value="retropepsin_like"/>
    <property type="match status" value="1"/>
</dbReference>
<dbReference type="PROSITE" id="PS00352">
    <property type="entry name" value="CSD_1"/>
    <property type="match status" value="1"/>
</dbReference>
<dbReference type="Gene3D" id="2.40.70.10">
    <property type="entry name" value="Acid Proteases"/>
    <property type="match status" value="1"/>
</dbReference>
<dbReference type="SUPFAM" id="SSF57756">
    <property type="entry name" value="Retrovirus zinc finger-like domains"/>
    <property type="match status" value="1"/>
</dbReference>